<dbReference type="GO" id="GO:0005829">
    <property type="term" value="C:cytosol"/>
    <property type="evidence" value="ECO:0007669"/>
    <property type="project" value="TreeGrafter"/>
</dbReference>
<organism evidence="3 4">
    <name type="scientific">Crenothrix polyspora</name>
    <dbReference type="NCBI Taxonomy" id="360316"/>
    <lineage>
        <taxon>Bacteria</taxon>
        <taxon>Pseudomonadati</taxon>
        <taxon>Pseudomonadota</taxon>
        <taxon>Gammaproteobacteria</taxon>
        <taxon>Methylococcales</taxon>
        <taxon>Crenotrichaceae</taxon>
        <taxon>Crenothrix</taxon>
    </lineage>
</organism>
<dbReference type="Proteomes" id="UP000195442">
    <property type="component" value="Unassembled WGS sequence"/>
</dbReference>
<keyword evidence="4" id="KW-1185">Reference proteome</keyword>
<protein>
    <submittedName>
        <fullName evidence="3">Lipopolysaccharide heptosyltransferase III</fullName>
    </submittedName>
</protein>
<evidence type="ECO:0000313" key="3">
    <source>
        <dbReference type="EMBL" id="SJM91737.1"/>
    </source>
</evidence>
<keyword evidence="1" id="KW-0328">Glycosyltransferase</keyword>
<dbReference type="PANTHER" id="PTHR30160:SF1">
    <property type="entry name" value="LIPOPOLYSACCHARIDE 1,2-N-ACETYLGLUCOSAMINETRANSFERASE-RELATED"/>
    <property type="match status" value="1"/>
</dbReference>
<dbReference type="GO" id="GO:0009244">
    <property type="term" value="P:lipopolysaccharide core region biosynthetic process"/>
    <property type="evidence" value="ECO:0007669"/>
    <property type="project" value="TreeGrafter"/>
</dbReference>
<dbReference type="Pfam" id="PF01075">
    <property type="entry name" value="Glyco_transf_9"/>
    <property type="match status" value="1"/>
</dbReference>
<dbReference type="CDD" id="cd03789">
    <property type="entry name" value="GT9_LPS_heptosyltransferase"/>
    <property type="match status" value="1"/>
</dbReference>
<dbReference type="SUPFAM" id="SSF53756">
    <property type="entry name" value="UDP-Glycosyltransferase/glycogen phosphorylase"/>
    <property type="match status" value="1"/>
</dbReference>
<dbReference type="GO" id="GO:0008713">
    <property type="term" value="F:ADP-heptose-lipopolysaccharide heptosyltransferase activity"/>
    <property type="evidence" value="ECO:0007669"/>
    <property type="project" value="TreeGrafter"/>
</dbReference>
<evidence type="ECO:0000256" key="1">
    <source>
        <dbReference type="ARBA" id="ARBA00022676"/>
    </source>
</evidence>
<sequence>MVLSGGALQEELDYIAAIAQKLPADTVNLAGQTSLAQLAHILARAKLYIGPDTGITHLAAATAVPVLALYGPTNPIKWSPWPYSFDQDKNPFSRVGCQKVNNVSLIQGKADCVPCQMEGCERHRQSYSRCLDTLAVEQVKSFVNQVWVG</sequence>
<evidence type="ECO:0000256" key="2">
    <source>
        <dbReference type="ARBA" id="ARBA00022679"/>
    </source>
</evidence>
<dbReference type="EMBL" id="FUKJ01000155">
    <property type="protein sequence ID" value="SJM91737.1"/>
    <property type="molecule type" value="Genomic_DNA"/>
</dbReference>
<proteinExistence type="predicted"/>
<dbReference type="InterPro" id="IPR051199">
    <property type="entry name" value="LPS_LOS_Heptosyltrfase"/>
</dbReference>
<dbReference type="Gene3D" id="3.40.50.2000">
    <property type="entry name" value="Glycogen Phosphorylase B"/>
    <property type="match status" value="1"/>
</dbReference>
<gene>
    <name evidence="3" type="ORF">CRENPOLYSF2_2380004</name>
</gene>
<dbReference type="PANTHER" id="PTHR30160">
    <property type="entry name" value="TETRAACYLDISACCHARIDE 4'-KINASE-RELATED"/>
    <property type="match status" value="1"/>
</dbReference>
<accession>A0A1R4H6F1</accession>
<reference evidence="4" key="1">
    <citation type="submission" date="2017-02" db="EMBL/GenBank/DDBJ databases">
        <authorList>
            <person name="Daims H."/>
        </authorList>
    </citation>
    <scope>NUCLEOTIDE SEQUENCE [LARGE SCALE GENOMIC DNA]</scope>
</reference>
<name>A0A1R4H6F1_9GAMM</name>
<keyword evidence="2 3" id="KW-0808">Transferase</keyword>
<evidence type="ECO:0000313" key="4">
    <source>
        <dbReference type="Proteomes" id="UP000195442"/>
    </source>
</evidence>
<dbReference type="InterPro" id="IPR002201">
    <property type="entry name" value="Glyco_trans_9"/>
</dbReference>
<dbReference type="AlphaFoldDB" id="A0A1R4H6F1"/>